<dbReference type="RefSeq" id="XP_007832251.1">
    <property type="nucleotide sequence ID" value="XM_007834060.1"/>
</dbReference>
<feature type="transmembrane region" description="Helical" evidence="1">
    <location>
        <begin position="298"/>
        <end position="320"/>
    </location>
</feature>
<dbReference type="HOGENOM" id="CLU_619792_0_0_1"/>
<organism evidence="2 3">
    <name type="scientific">Pestalotiopsis fici (strain W106-1 / CGMCC3.15140)</name>
    <dbReference type="NCBI Taxonomy" id="1229662"/>
    <lineage>
        <taxon>Eukaryota</taxon>
        <taxon>Fungi</taxon>
        <taxon>Dikarya</taxon>
        <taxon>Ascomycota</taxon>
        <taxon>Pezizomycotina</taxon>
        <taxon>Sordariomycetes</taxon>
        <taxon>Xylariomycetidae</taxon>
        <taxon>Amphisphaeriales</taxon>
        <taxon>Sporocadaceae</taxon>
        <taxon>Pestalotiopsis</taxon>
    </lineage>
</organism>
<gene>
    <name evidence="2" type="ORF">PFICI_05479</name>
</gene>
<feature type="transmembrane region" description="Helical" evidence="1">
    <location>
        <begin position="256"/>
        <end position="278"/>
    </location>
</feature>
<dbReference type="AlphaFoldDB" id="W3XBZ1"/>
<evidence type="ECO:0000313" key="3">
    <source>
        <dbReference type="Proteomes" id="UP000030651"/>
    </source>
</evidence>
<dbReference type="Proteomes" id="UP000030651">
    <property type="component" value="Unassembled WGS sequence"/>
</dbReference>
<evidence type="ECO:0000313" key="2">
    <source>
        <dbReference type="EMBL" id="ETS83603.1"/>
    </source>
</evidence>
<keyword evidence="1" id="KW-0472">Membrane</keyword>
<name>W3XBZ1_PESFW</name>
<keyword evidence="3" id="KW-1185">Reference proteome</keyword>
<keyword evidence="1" id="KW-1133">Transmembrane helix</keyword>
<reference evidence="3" key="1">
    <citation type="journal article" date="2015" name="BMC Genomics">
        <title>Genomic and transcriptomic analysis of the endophytic fungus Pestalotiopsis fici reveals its lifestyle and high potential for synthesis of natural products.</title>
        <authorList>
            <person name="Wang X."/>
            <person name="Zhang X."/>
            <person name="Liu L."/>
            <person name="Xiang M."/>
            <person name="Wang W."/>
            <person name="Sun X."/>
            <person name="Che Y."/>
            <person name="Guo L."/>
            <person name="Liu G."/>
            <person name="Guo L."/>
            <person name="Wang C."/>
            <person name="Yin W.B."/>
            <person name="Stadler M."/>
            <person name="Zhang X."/>
            <person name="Liu X."/>
        </authorList>
    </citation>
    <scope>NUCLEOTIDE SEQUENCE [LARGE SCALE GENOMIC DNA]</scope>
    <source>
        <strain evidence="3">W106-1 / CGMCC3.15140</strain>
    </source>
</reference>
<proteinExistence type="predicted"/>
<sequence>MKSELDAVGLRSEAKSKPMEDIDGRLISEVLDVVSVTPTLEKILEIMPDSTLDAALDSELSSTVDDGRVVDSSDTSRLGTMIETLLEMALDSELASRVVEVGMMLVVINAEGSRTEVMLDSVLVDGKVDDMVGKSELDDGMLSKIVDWLSSEAGREVVKDSERLDSVESVATLSVVKGELEPSLAVEGESRSKDELSGPVSVLLVKIGEIIGTELDCWPSMVSIVEDTKVQSCDVKLEVSLDKVAELDKIRETTKLVAEMLLLVVPVFSVLISILLVVSVVENWIGGSDRMVDSSDMIFGLIFVLPVLISVASTWVALIGESLDTRPVVKEGRRLRSMDDNPRLVVEDKLVNSKVVTLETAGEIAVDGSGGKLNDETPDCEVESPSTVLPSPLDVSGVLSRRDEVSSESIEFVSENCSLLVDLGSVGIEIDVAKFGMLNEEE</sequence>
<dbReference type="KEGG" id="pfy:PFICI_05479"/>
<evidence type="ECO:0000256" key="1">
    <source>
        <dbReference type="SAM" id="Phobius"/>
    </source>
</evidence>
<dbReference type="InParanoid" id="W3XBZ1"/>
<dbReference type="GeneID" id="19270492"/>
<accession>W3XBZ1</accession>
<dbReference type="EMBL" id="KI912111">
    <property type="protein sequence ID" value="ETS83603.1"/>
    <property type="molecule type" value="Genomic_DNA"/>
</dbReference>
<keyword evidence="1" id="KW-0812">Transmembrane</keyword>
<protein>
    <submittedName>
        <fullName evidence="2">Uncharacterized protein</fullName>
    </submittedName>
</protein>